<evidence type="ECO:0000313" key="4">
    <source>
        <dbReference type="Proteomes" id="UP001162889"/>
    </source>
</evidence>
<dbReference type="EMBL" id="JAHTGR010000012">
    <property type="protein sequence ID" value="MBV6323685.1"/>
    <property type="molecule type" value="Genomic_DNA"/>
</dbReference>
<proteinExistence type="predicted"/>
<dbReference type="Pfam" id="PF20329">
    <property type="entry name" value="DUF6624"/>
    <property type="match status" value="1"/>
</dbReference>
<organism evidence="1 3">
    <name type="scientific">Duganella violaceipulchra</name>
    <dbReference type="NCBI Taxonomy" id="2849652"/>
    <lineage>
        <taxon>Bacteria</taxon>
        <taxon>Pseudomonadati</taxon>
        <taxon>Pseudomonadota</taxon>
        <taxon>Betaproteobacteria</taxon>
        <taxon>Burkholderiales</taxon>
        <taxon>Oxalobacteraceae</taxon>
        <taxon>Telluria group</taxon>
        <taxon>Duganella</taxon>
    </lineage>
</organism>
<reference evidence="2" key="2">
    <citation type="submission" date="2022-03" db="EMBL/GenBank/DDBJ databases">
        <title>Genome Encyclopedia of Bacteria and Archaea VI: Functional Genomics of Type Strains.</title>
        <authorList>
            <person name="Whitman W."/>
        </authorList>
    </citation>
    <scope>NUCLEOTIDE SEQUENCE</scope>
    <source>
        <strain evidence="2">HSC-15S17</strain>
    </source>
</reference>
<accession>A0AA41HAB2</accession>
<dbReference type="EMBL" id="JALJZU010000005">
    <property type="protein sequence ID" value="MCP2009039.1"/>
    <property type="molecule type" value="Genomic_DNA"/>
</dbReference>
<protein>
    <submittedName>
        <fullName evidence="1">Uncharacterized protein</fullName>
    </submittedName>
</protein>
<keyword evidence="4" id="KW-1185">Reference proteome</keyword>
<dbReference type="InterPro" id="IPR046732">
    <property type="entry name" value="DUF6624"/>
</dbReference>
<sequence length="180" mass="19992">MQVADQAIRIEVGTITKAQREEPDAGKRFRLDAEFKVLAERMRGIDVANQQAVAEILASGWPTRATIGQTGMSDLFLIIQHADLDFQKLHIEGVRQAALRGDIRKSNVATLEDRLLVRQGRPQLYGTQIKGSSKLTPYPIDSAENLDKRRSEMGLEPMCAYLANFATMFGPVEYAPCTGK</sequence>
<reference evidence="1" key="1">
    <citation type="submission" date="2021-07" db="EMBL/GenBank/DDBJ databases">
        <title>Characterization of violacein-producing bacteria and related species.</title>
        <authorList>
            <person name="Wilson H.S."/>
            <person name="De Leon M.E."/>
        </authorList>
    </citation>
    <scope>NUCLEOTIDE SEQUENCE</scope>
    <source>
        <strain evidence="1">HSC-15S17</strain>
    </source>
</reference>
<name>A0AA41HAB2_9BURK</name>
<evidence type="ECO:0000313" key="3">
    <source>
        <dbReference type="Proteomes" id="UP001155901"/>
    </source>
</evidence>
<evidence type="ECO:0000313" key="2">
    <source>
        <dbReference type="EMBL" id="MCP2009039.1"/>
    </source>
</evidence>
<comment type="caution">
    <text evidence="1">The sequence shown here is derived from an EMBL/GenBank/DDBJ whole genome shotgun (WGS) entry which is preliminary data.</text>
</comment>
<gene>
    <name evidence="1" type="ORF">KVP70_22360</name>
    <name evidence="2" type="ORF">L1274_002752</name>
</gene>
<dbReference type="Proteomes" id="UP001162889">
    <property type="component" value="Unassembled WGS sequence"/>
</dbReference>
<dbReference type="AlphaFoldDB" id="A0AA41HAB2"/>
<evidence type="ECO:0000313" key="1">
    <source>
        <dbReference type="EMBL" id="MBV6323685.1"/>
    </source>
</evidence>
<dbReference type="Proteomes" id="UP001155901">
    <property type="component" value="Unassembled WGS sequence"/>
</dbReference>